<evidence type="ECO:0000256" key="5">
    <source>
        <dbReference type="ARBA" id="ARBA00022737"/>
    </source>
</evidence>
<dbReference type="InterPro" id="IPR001680">
    <property type="entry name" value="WD40_rpt"/>
</dbReference>
<dbReference type="SUPFAM" id="SSF50978">
    <property type="entry name" value="WD40 repeat-like"/>
    <property type="match status" value="3"/>
</dbReference>
<dbReference type="PROSITE" id="PS50294">
    <property type="entry name" value="WD_REPEATS_REGION"/>
    <property type="match status" value="1"/>
</dbReference>
<dbReference type="PANTHER" id="PTHR14344">
    <property type="entry name" value="WD REPEAT PROTEIN"/>
    <property type="match status" value="1"/>
</dbReference>
<reference evidence="10" key="2">
    <citation type="journal article" date="2023" name="Microbiol Resour">
        <title>Decontamination and Annotation of the Draft Genome Sequence of the Oomycete Lagenidium giganteum ARSEF 373.</title>
        <authorList>
            <person name="Morgan W.R."/>
            <person name="Tartar A."/>
        </authorList>
    </citation>
    <scope>NUCLEOTIDE SEQUENCE</scope>
    <source>
        <strain evidence="10">ARSEF 373</strain>
    </source>
</reference>
<evidence type="ECO:0000313" key="10">
    <source>
        <dbReference type="EMBL" id="DBA03265.1"/>
    </source>
</evidence>
<dbReference type="EMBL" id="DAKRPA010000021">
    <property type="protein sequence ID" value="DBA03265.1"/>
    <property type="molecule type" value="Genomic_DNA"/>
</dbReference>
<dbReference type="InterPro" id="IPR015943">
    <property type="entry name" value="WD40/YVTN_repeat-like_dom_sf"/>
</dbReference>
<dbReference type="InterPro" id="IPR036871">
    <property type="entry name" value="PX_dom_sf"/>
</dbReference>
<dbReference type="GO" id="GO:0035091">
    <property type="term" value="F:phosphatidylinositol binding"/>
    <property type="evidence" value="ECO:0007669"/>
    <property type="project" value="InterPro"/>
</dbReference>
<name>A0AAV2ZBE5_9STRA</name>
<dbReference type="Gene3D" id="2.130.10.10">
    <property type="entry name" value="YVTN repeat-like/Quinoprotein amine dehydrogenase"/>
    <property type="match status" value="5"/>
</dbReference>
<accession>A0AAV2ZBE5</accession>
<dbReference type="GO" id="GO:0005737">
    <property type="term" value="C:cytoplasm"/>
    <property type="evidence" value="ECO:0007669"/>
    <property type="project" value="UniProtKB-SubCell"/>
</dbReference>
<comment type="similarity">
    <text evidence="6">Belongs to the WD repeat WDR6 family.</text>
</comment>
<dbReference type="Proteomes" id="UP001146120">
    <property type="component" value="Unassembled WGS sequence"/>
</dbReference>
<feature type="repeat" description="WD" evidence="7">
    <location>
        <begin position="560"/>
        <end position="601"/>
    </location>
</feature>
<evidence type="ECO:0000256" key="1">
    <source>
        <dbReference type="ARBA" id="ARBA00004496"/>
    </source>
</evidence>
<reference evidence="10" key="1">
    <citation type="submission" date="2022-11" db="EMBL/GenBank/DDBJ databases">
        <authorList>
            <person name="Morgan W.R."/>
            <person name="Tartar A."/>
        </authorList>
    </citation>
    <scope>NUCLEOTIDE SEQUENCE</scope>
    <source>
        <strain evidence="10">ARSEF 373</strain>
    </source>
</reference>
<dbReference type="Gene3D" id="3.30.1520.10">
    <property type="entry name" value="Phox-like domain"/>
    <property type="match status" value="1"/>
</dbReference>
<evidence type="ECO:0000313" key="11">
    <source>
        <dbReference type="Proteomes" id="UP001146120"/>
    </source>
</evidence>
<dbReference type="Pfam" id="PF00787">
    <property type="entry name" value="PX"/>
    <property type="match status" value="1"/>
</dbReference>
<sequence>MAQRMSCMEADCHAGSFSNISCGPGSMAPKVLVGIIRTDEVNGKTVYVMRCMLIASELEWIVQRRYSEFLDIRTDLAHFFARTMVNQCFGCRWFSQTLNSFDFPRKHMLSSRDLDVVRHRKQQLDSFARLLAAHTFSSIPKCVKCSKGPFTRVRDFFLKAATLPAHLTYRQIRMALVPEAFSAISDPSKSKIEFRRGHGILRVLQVETPVNSKRDEYEQAMQEYAIQQALKRKMPSLASLLDEPRKDGENERDKHNEGRNDDDDDESPFIILGDAEDDDTDMIDEGFELDMAGIEVGLDMTGVACDDDPKDKFLAPKHAQPSEIVDMESMAHRLEPLTGRPSQNLRQPSNSQVTSATPRCVKQEYLGAVTLVHFSVDGSLLYVGVGATLYAYDTRTSELDATYQVMPRGILHGVDFVETVNGLTNVAVFHGQKRVVCVHNLPQTPAAARAQQQLTSLSKVKSFSDWVYDVQVLARETSAEPLVAVGLAHNFIQIWQPTTDTILRTVQCSERCILYALSFYGRSLSELMVASGTVFQQILLWSADKDTNSADAVATTAQTLHSHDGVIFKLTWSNDGSMLASVSDDRTVQLWSNRNKSEFPAKTTDLPDKQTARAQLLATEYSSVFRSWGHSARLWDVQFCAFGLATTSEESVCKVWDFTGRCIATLQGHMGRHVWRVGVHPNGNMLATGGGDGAVKLWSLPHQIACTESEIDSCRSIPVITSKREGVAHNPCVRDIVIDRNRQQQAFVAMENGAIVSVNLETNTSDELAVITMDANRSNANLSCFSSDSTGRYLLVGDSNGTLSVLDATSAKVLYSWRAHKARIIKIWWNAADESLFSSSVDGMLQEWKLELAGTESSHGLVAAFKGPAKSAVASLCVADRDGWRVVVCGDGRGSVFLFKRSIVDAAADAMDTTNDSTEAPIDVVFVDRSAHGRDHVAAIVVEGDRVYSGGHDGCIASYQLVVAGANAHLQWIGRQSIKGISTIKQLWRNERNEMLVLGFHATHAILYNWTTQYRLFHLECGGWRRPHALLTQAPSHSALPGHVFLFTGPVAKKEAAVVQVHTYHSTDAISNCSIHDLYHGRMTTSIRQLGKNSEMIATAAEDNTVKIHVRVQDSTAGVARWRAVATGMAHTTAVRTLTSFTRAVHDGKSQHVLVSGGGKQHVNVWTVDPADATLRHVCGHLKENVSQDHRILGVETFAISSDVYLVTACNSEGAIQLLLLDLGLATVTELGECSSSKKPILASGALQTDQVALLAVGSTDGMINVWNLDTIISTIREAITASTRPELGDLLELLAPAHSYLAHDMGANCLCVTLDAASNSFSIVSGGDDQSILFRQLSLSTMEVLHETRVVNASGSAIKTIESDGRAVFSAGYDQRVSMWDMVGSNAQRQLEWQCGAFVECADIADLAFSNEDNTNNYRVIVVGQGLSQMVFTRDHQ</sequence>
<dbReference type="InterPro" id="IPR051973">
    <property type="entry name" value="tRNA_Anticodon_Mtase-Reg"/>
</dbReference>
<dbReference type="InterPro" id="IPR001683">
    <property type="entry name" value="PX_dom"/>
</dbReference>
<dbReference type="InterPro" id="IPR036322">
    <property type="entry name" value="WD40_repeat_dom_sf"/>
</dbReference>
<dbReference type="CDD" id="cd06093">
    <property type="entry name" value="PX_domain"/>
    <property type="match status" value="1"/>
</dbReference>
<keyword evidence="11" id="KW-1185">Reference proteome</keyword>
<evidence type="ECO:0000259" key="9">
    <source>
        <dbReference type="PROSITE" id="PS50195"/>
    </source>
</evidence>
<comment type="subcellular location">
    <subcellularLocation>
        <location evidence="1">Cytoplasm</location>
    </subcellularLocation>
</comment>
<dbReference type="PROSITE" id="PS50082">
    <property type="entry name" value="WD_REPEATS_2"/>
    <property type="match status" value="2"/>
</dbReference>
<organism evidence="10 11">
    <name type="scientific">Lagenidium giganteum</name>
    <dbReference type="NCBI Taxonomy" id="4803"/>
    <lineage>
        <taxon>Eukaryota</taxon>
        <taxon>Sar</taxon>
        <taxon>Stramenopiles</taxon>
        <taxon>Oomycota</taxon>
        <taxon>Peronosporomycetes</taxon>
        <taxon>Pythiales</taxon>
        <taxon>Pythiaceae</taxon>
    </lineage>
</organism>
<keyword evidence="5" id="KW-0677">Repeat</keyword>
<evidence type="ECO:0000256" key="4">
    <source>
        <dbReference type="ARBA" id="ARBA00022694"/>
    </source>
</evidence>
<gene>
    <name evidence="10" type="ORF">N0F65_011624</name>
</gene>
<proteinExistence type="inferred from homology"/>
<dbReference type="PROSITE" id="PS50195">
    <property type="entry name" value="PX"/>
    <property type="match status" value="1"/>
</dbReference>
<evidence type="ECO:0000256" key="6">
    <source>
        <dbReference type="ARBA" id="ARBA00038255"/>
    </source>
</evidence>
<feature type="domain" description="PX" evidence="9">
    <location>
        <begin position="25"/>
        <end position="164"/>
    </location>
</feature>
<keyword evidence="4" id="KW-0819">tRNA processing</keyword>
<dbReference type="SUPFAM" id="SSF64268">
    <property type="entry name" value="PX domain"/>
    <property type="match status" value="1"/>
</dbReference>
<feature type="compositionally biased region" description="Basic and acidic residues" evidence="8">
    <location>
        <begin position="242"/>
        <end position="259"/>
    </location>
</feature>
<feature type="repeat" description="WD" evidence="7">
    <location>
        <begin position="674"/>
        <end position="700"/>
    </location>
</feature>
<evidence type="ECO:0000256" key="7">
    <source>
        <dbReference type="PROSITE-ProRule" id="PRU00221"/>
    </source>
</evidence>
<keyword evidence="2" id="KW-0963">Cytoplasm</keyword>
<dbReference type="Pfam" id="PF00400">
    <property type="entry name" value="WD40"/>
    <property type="match status" value="2"/>
</dbReference>
<feature type="region of interest" description="Disordered" evidence="8">
    <location>
        <begin position="241"/>
        <end position="277"/>
    </location>
</feature>
<evidence type="ECO:0000256" key="8">
    <source>
        <dbReference type="SAM" id="MobiDB-lite"/>
    </source>
</evidence>
<evidence type="ECO:0000256" key="2">
    <source>
        <dbReference type="ARBA" id="ARBA00022490"/>
    </source>
</evidence>
<dbReference type="SMART" id="SM00320">
    <property type="entry name" value="WD40"/>
    <property type="match status" value="13"/>
</dbReference>
<keyword evidence="3 7" id="KW-0853">WD repeat</keyword>
<dbReference type="GO" id="GO:0030488">
    <property type="term" value="P:tRNA methylation"/>
    <property type="evidence" value="ECO:0007669"/>
    <property type="project" value="TreeGrafter"/>
</dbReference>
<evidence type="ECO:0000256" key="3">
    <source>
        <dbReference type="ARBA" id="ARBA00022574"/>
    </source>
</evidence>
<comment type="caution">
    <text evidence="10">The sequence shown here is derived from an EMBL/GenBank/DDBJ whole genome shotgun (WGS) entry which is preliminary data.</text>
</comment>
<dbReference type="PANTHER" id="PTHR14344:SF3">
    <property type="entry name" value="WD REPEAT-CONTAINING PROTEIN 6"/>
    <property type="match status" value="1"/>
</dbReference>
<protein>
    <recommendedName>
        <fullName evidence="9">PX domain-containing protein</fullName>
    </recommendedName>
</protein>